<dbReference type="EMBL" id="UFSZ01000001">
    <property type="protein sequence ID" value="SUV15118.1"/>
    <property type="molecule type" value="Genomic_DNA"/>
</dbReference>
<evidence type="ECO:0000313" key="3">
    <source>
        <dbReference type="Proteomes" id="UP000238825"/>
    </source>
</evidence>
<dbReference type="EMBL" id="CP019980">
    <property type="protein sequence ID" value="AVK98863.1"/>
    <property type="molecule type" value="Genomic_DNA"/>
</dbReference>
<proteinExistence type="predicted"/>
<sequence>MVPLRKITKARTSQELKRMIEDDKERGWKVASRVNHFPHHSRPYQILMKFETDKEHVSL</sequence>
<dbReference type="Proteomes" id="UP000238825">
    <property type="component" value="Chromosome"/>
</dbReference>
<evidence type="ECO:0000313" key="1">
    <source>
        <dbReference type="EMBL" id="AVK98863.1"/>
    </source>
</evidence>
<accession>A0A2S0K666</accession>
<reference evidence="1 3" key="1">
    <citation type="submission" date="2017-03" db="EMBL/GenBank/DDBJ databases">
        <title>The whole genome sequencing and assembly of Lysinibacillus sphaericus DSM 28T strain.</title>
        <authorList>
            <person name="Lee Y.-J."/>
            <person name="Yi H."/>
            <person name="Bahn Y.-S."/>
            <person name="Kim J.F."/>
            <person name="Lee D.-W."/>
        </authorList>
    </citation>
    <scope>NUCLEOTIDE SEQUENCE [LARGE SCALE GENOMIC DNA]</scope>
    <source>
        <strain evidence="1 3">DSM 28</strain>
    </source>
</reference>
<reference evidence="2 4" key="2">
    <citation type="submission" date="2018-06" db="EMBL/GenBank/DDBJ databases">
        <authorList>
            <consortium name="Pathogen Informatics"/>
            <person name="Doyle S."/>
        </authorList>
    </citation>
    <scope>NUCLEOTIDE SEQUENCE [LARGE SCALE GENOMIC DNA]</scope>
    <source>
        <strain evidence="2 4">NCTC10338</strain>
    </source>
</reference>
<name>A0A2S0K666_LYSSH</name>
<dbReference type="AlphaFoldDB" id="A0A2S0K666"/>
<gene>
    <name evidence="1" type="ORF">LS41612_22515</name>
    <name evidence="2" type="ORF">NCTC10338_00137</name>
</gene>
<protein>
    <submittedName>
        <fullName evidence="1">Uncharacterized protein</fullName>
    </submittedName>
</protein>
<dbReference type="Proteomes" id="UP000255295">
    <property type="component" value="Unassembled WGS sequence"/>
</dbReference>
<evidence type="ECO:0000313" key="4">
    <source>
        <dbReference type="Proteomes" id="UP000255295"/>
    </source>
</evidence>
<evidence type="ECO:0000313" key="2">
    <source>
        <dbReference type="EMBL" id="SUV15118.1"/>
    </source>
</evidence>
<organism evidence="1 3">
    <name type="scientific">Lysinibacillus sphaericus</name>
    <name type="common">Bacillus sphaericus</name>
    <dbReference type="NCBI Taxonomy" id="1421"/>
    <lineage>
        <taxon>Bacteria</taxon>
        <taxon>Bacillati</taxon>
        <taxon>Bacillota</taxon>
        <taxon>Bacilli</taxon>
        <taxon>Bacillales</taxon>
        <taxon>Bacillaceae</taxon>
        <taxon>Lysinibacillus</taxon>
    </lineage>
</organism>